<dbReference type="Gene3D" id="1.10.10.60">
    <property type="entry name" value="Homeodomain-like"/>
    <property type="match status" value="1"/>
</dbReference>
<dbReference type="Pfam" id="PF01965">
    <property type="entry name" value="DJ-1_PfpI"/>
    <property type="match status" value="1"/>
</dbReference>
<dbReference type="PROSITE" id="PS01124">
    <property type="entry name" value="HTH_ARAC_FAMILY_2"/>
    <property type="match status" value="1"/>
</dbReference>
<evidence type="ECO:0000313" key="4">
    <source>
        <dbReference type="EMBL" id="MDS1271287.1"/>
    </source>
</evidence>
<dbReference type="PANTHER" id="PTHR43130">
    <property type="entry name" value="ARAC-FAMILY TRANSCRIPTIONAL REGULATOR"/>
    <property type="match status" value="1"/>
</dbReference>
<keyword evidence="5" id="KW-1185">Reference proteome</keyword>
<dbReference type="CDD" id="cd03137">
    <property type="entry name" value="GATase1_AraC_1"/>
    <property type="match status" value="1"/>
</dbReference>
<keyword evidence="2" id="KW-0804">Transcription</keyword>
<evidence type="ECO:0000256" key="1">
    <source>
        <dbReference type="ARBA" id="ARBA00023015"/>
    </source>
</evidence>
<protein>
    <submittedName>
        <fullName evidence="4">Helix-turn-helix domain-containing protein</fullName>
    </submittedName>
</protein>
<accession>A0ABU2H7J8</accession>
<dbReference type="RefSeq" id="WP_310912814.1">
    <property type="nucleotide sequence ID" value="NZ_JAVLVT010000005.1"/>
</dbReference>
<dbReference type="InterPro" id="IPR029062">
    <property type="entry name" value="Class_I_gatase-like"/>
</dbReference>
<keyword evidence="1" id="KW-0805">Transcription regulation</keyword>
<organism evidence="4 5">
    <name type="scientific">Lipingzhangella rawalii</name>
    <dbReference type="NCBI Taxonomy" id="2055835"/>
    <lineage>
        <taxon>Bacteria</taxon>
        <taxon>Bacillati</taxon>
        <taxon>Actinomycetota</taxon>
        <taxon>Actinomycetes</taxon>
        <taxon>Streptosporangiales</taxon>
        <taxon>Nocardiopsidaceae</taxon>
        <taxon>Lipingzhangella</taxon>
    </lineage>
</organism>
<evidence type="ECO:0000256" key="2">
    <source>
        <dbReference type="ARBA" id="ARBA00023163"/>
    </source>
</evidence>
<dbReference type="InterPro" id="IPR052158">
    <property type="entry name" value="INH-QAR"/>
</dbReference>
<dbReference type="Pfam" id="PF12833">
    <property type="entry name" value="HTH_18"/>
    <property type="match status" value="1"/>
</dbReference>
<reference evidence="5" key="1">
    <citation type="submission" date="2023-07" db="EMBL/GenBank/DDBJ databases">
        <title>Novel species in the genus Lipingzhangella isolated from Sambhar Salt Lake.</title>
        <authorList>
            <person name="Jiya N."/>
            <person name="Kajale S."/>
            <person name="Sharma A."/>
        </authorList>
    </citation>
    <scope>NUCLEOTIDE SEQUENCE [LARGE SCALE GENOMIC DNA]</scope>
    <source>
        <strain evidence="5">LS1_29</strain>
    </source>
</reference>
<name>A0ABU2H7J8_9ACTN</name>
<dbReference type="InterPro" id="IPR002818">
    <property type="entry name" value="DJ-1/PfpI"/>
</dbReference>
<dbReference type="InterPro" id="IPR018060">
    <property type="entry name" value="HTH_AraC"/>
</dbReference>
<dbReference type="SUPFAM" id="SSF52317">
    <property type="entry name" value="Class I glutamine amidotransferase-like"/>
    <property type="match status" value="1"/>
</dbReference>
<dbReference type="InterPro" id="IPR009057">
    <property type="entry name" value="Homeodomain-like_sf"/>
</dbReference>
<proteinExistence type="predicted"/>
<dbReference type="Proteomes" id="UP001250214">
    <property type="component" value="Unassembled WGS sequence"/>
</dbReference>
<evidence type="ECO:0000313" key="5">
    <source>
        <dbReference type="Proteomes" id="UP001250214"/>
    </source>
</evidence>
<dbReference type="SUPFAM" id="SSF46689">
    <property type="entry name" value="Homeodomain-like"/>
    <property type="match status" value="2"/>
</dbReference>
<sequence>MDTVAVLALDGVYPFELGIASRVFGSAPERYTVATCSPTGDAVRTGADFDVEVAHDAALLATADIVVIPPCDLEPLLSTGSLSPEVSSALGVVRPGTQIVSICTASFVLAAAGFLDGRRAATHWAEAATLQRLFPRVAVDPRVLFAEDGDLLTSAGAASGVDACLHLIRRDHGSALANRVARVCVVPPWRDGGQAQYIEHPVPAEADLGTAATRAWATHRLHLPLTVTELAEHARMSPRTFARRFQEETGTSPARWLTRQRLARARELLESTNLPVERVAHQVGFGTAAALRKHMRAELGVPPLTYRRTFRGAVLDRAE</sequence>
<dbReference type="SMART" id="SM00342">
    <property type="entry name" value="HTH_ARAC"/>
    <property type="match status" value="1"/>
</dbReference>
<dbReference type="PANTHER" id="PTHR43130:SF3">
    <property type="entry name" value="HTH-TYPE TRANSCRIPTIONAL REGULATOR RV1931C"/>
    <property type="match status" value="1"/>
</dbReference>
<gene>
    <name evidence="4" type="ORF">RIF23_13375</name>
</gene>
<feature type="domain" description="HTH araC/xylS-type" evidence="3">
    <location>
        <begin position="211"/>
        <end position="309"/>
    </location>
</feature>
<dbReference type="EMBL" id="JAVLVT010000005">
    <property type="protein sequence ID" value="MDS1271287.1"/>
    <property type="molecule type" value="Genomic_DNA"/>
</dbReference>
<dbReference type="Gene3D" id="3.40.50.880">
    <property type="match status" value="1"/>
</dbReference>
<evidence type="ECO:0000259" key="3">
    <source>
        <dbReference type="PROSITE" id="PS01124"/>
    </source>
</evidence>
<comment type="caution">
    <text evidence="4">The sequence shown here is derived from an EMBL/GenBank/DDBJ whole genome shotgun (WGS) entry which is preliminary data.</text>
</comment>